<dbReference type="InterPro" id="IPR050471">
    <property type="entry name" value="AB_hydrolase"/>
</dbReference>
<dbReference type="Gene3D" id="3.40.50.1820">
    <property type="entry name" value="alpha/beta hydrolase"/>
    <property type="match status" value="1"/>
</dbReference>
<dbReference type="SUPFAM" id="SSF53474">
    <property type="entry name" value="alpha/beta-Hydrolases"/>
    <property type="match status" value="1"/>
</dbReference>
<dbReference type="EC" id="3.1.1.24" evidence="2"/>
<evidence type="ECO:0000313" key="2">
    <source>
        <dbReference type="EMBL" id="GAY23982.1"/>
    </source>
</evidence>
<dbReference type="PRINTS" id="PR00111">
    <property type="entry name" value="ABHYDROLASE"/>
</dbReference>
<feature type="domain" description="AB hydrolase-1" evidence="1">
    <location>
        <begin position="34"/>
        <end position="255"/>
    </location>
</feature>
<dbReference type="GO" id="GO:0047570">
    <property type="term" value="F:3-oxoadipate enol-lactonase activity"/>
    <property type="evidence" value="ECO:0007669"/>
    <property type="project" value="UniProtKB-EC"/>
</dbReference>
<dbReference type="GO" id="GO:0042952">
    <property type="term" value="P:beta-ketoadipate pathway"/>
    <property type="evidence" value="ECO:0007669"/>
    <property type="project" value="InterPro"/>
</dbReference>
<comment type="caution">
    <text evidence="2">The sequence shown here is derived from an EMBL/GenBank/DDBJ whole genome shotgun (WGS) entry which is preliminary data.</text>
</comment>
<dbReference type="InterPro" id="IPR000639">
    <property type="entry name" value="Epox_hydrolase-like"/>
</dbReference>
<evidence type="ECO:0000259" key="1">
    <source>
        <dbReference type="Pfam" id="PF12697"/>
    </source>
</evidence>
<dbReference type="AlphaFoldDB" id="A0A292ZGY5"/>
<proteinExistence type="predicted"/>
<accession>A0A292ZGY5</accession>
<dbReference type="NCBIfam" id="TIGR02427">
    <property type="entry name" value="protocat_pcaD"/>
    <property type="match status" value="1"/>
</dbReference>
<dbReference type="Proteomes" id="UP000221538">
    <property type="component" value="Unassembled WGS sequence"/>
</dbReference>
<dbReference type="InterPro" id="IPR026968">
    <property type="entry name" value="PcaD/CatD"/>
</dbReference>
<dbReference type="PANTHER" id="PTHR43433:SF5">
    <property type="entry name" value="AB HYDROLASE-1 DOMAIN-CONTAINING PROTEIN"/>
    <property type="match status" value="1"/>
</dbReference>
<organism evidence="2 3">
    <name type="scientific">Sphingobium fuliginis (strain ATCC 27551)</name>
    <dbReference type="NCBI Taxonomy" id="336203"/>
    <lineage>
        <taxon>Bacteria</taxon>
        <taxon>Pseudomonadati</taxon>
        <taxon>Pseudomonadota</taxon>
        <taxon>Alphaproteobacteria</taxon>
        <taxon>Sphingomonadales</taxon>
        <taxon>Sphingomonadaceae</taxon>
        <taxon>Sphingobium</taxon>
    </lineage>
</organism>
<sequence>MEKRFVTTGDGCRIAWRMDGPEDAPVLLLSNSLGTGLEMWTPQMAAWTRAFRVLRYDQRGHGASDAPAGGYSIDRLGRDAIELLDALRIDAVDFCGLSLGGMVGQWLGIREQRRLRRLVLANTSSFMGPPAAWDARIALVRERGMAPLAEASVERWFTAAFAARGGDAIAPVAAMLQATDPQGYAGCCAAIRDMDMRRTVALIEAPTLVIGGTKDPATPPPHSEALGRSIAGARLTMLEAAHLANVEQPQAFAEAVTAFLG</sequence>
<reference evidence="2 3" key="2">
    <citation type="journal article" date="2013" name="Environ. Sci. Technol.">
        <title>The 4-tert-butylphenol-utilizing bacterium Sphingobium fuliginis OMI can degrade bisphenols via phenolic ring hydroxylation and meta-cleavage pathway.</title>
        <authorList>
            <person name="Ogata Y."/>
            <person name="Goda S."/>
            <person name="Toyama T."/>
            <person name="Sei K."/>
            <person name="Ike M."/>
        </authorList>
    </citation>
    <scope>NUCLEOTIDE SEQUENCE [LARGE SCALE GENOMIC DNA]</scope>
    <source>
        <strain evidence="2 3">OMI</strain>
    </source>
</reference>
<dbReference type="PRINTS" id="PR00412">
    <property type="entry name" value="EPOXHYDRLASE"/>
</dbReference>
<protein>
    <submittedName>
        <fullName evidence="2">Beta-ketoadipate enol-lactone hydrolase</fullName>
        <ecNumber evidence="2">3.1.1.24</ecNumber>
    </submittedName>
</protein>
<dbReference type="Pfam" id="PF12697">
    <property type="entry name" value="Abhydrolase_6"/>
    <property type="match status" value="1"/>
</dbReference>
<dbReference type="RefSeq" id="WP_172668308.1">
    <property type="nucleotide sequence ID" value="NZ_BEWI01000032.1"/>
</dbReference>
<keyword evidence="2" id="KW-0378">Hydrolase</keyword>
<gene>
    <name evidence="2" type="ORF">SFOMI_4560</name>
</gene>
<name>A0A292ZGY5_SPHSA</name>
<dbReference type="InterPro" id="IPR000073">
    <property type="entry name" value="AB_hydrolase_1"/>
</dbReference>
<dbReference type="InterPro" id="IPR029058">
    <property type="entry name" value="AB_hydrolase_fold"/>
</dbReference>
<evidence type="ECO:0000313" key="3">
    <source>
        <dbReference type="Proteomes" id="UP000221538"/>
    </source>
</evidence>
<dbReference type="PANTHER" id="PTHR43433">
    <property type="entry name" value="HYDROLASE, ALPHA/BETA FOLD FAMILY PROTEIN"/>
    <property type="match status" value="1"/>
</dbReference>
<reference evidence="2 3" key="1">
    <citation type="journal article" date="2013" name="Biodegradation">
        <title>Occurrence of 4-tert-butylphenol (4-t-BP) biodegradation in an aquatic sample caused by the presence of Spirodela polyrrhiza and isolation of a 4-t-BP-utilizing bacterium.</title>
        <authorList>
            <person name="Ogata Y."/>
            <person name="Toyama T."/>
            <person name="Yu N."/>
            <person name="Wang X."/>
            <person name="Sei K."/>
            <person name="Ike M."/>
        </authorList>
    </citation>
    <scope>NUCLEOTIDE SEQUENCE [LARGE SCALE GENOMIC DNA]</scope>
    <source>
        <strain evidence="2 3">OMI</strain>
    </source>
</reference>
<dbReference type="EMBL" id="BEWI01000032">
    <property type="protein sequence ID" value="GAY23982.1"/>
    <property type="molecule type" value="Genomic_DNA"/>
</dbReference>